<organism evidence="2 3">
    <name type="scientific">Coprinopsis cinerea (strain Okayama-7 / 130 / ATCC MYA-4618 / FGSC 9003)</name>
    <name type="common">Inky cap fungus</name>
    <name type="synonym">Hormographiella aspergillata</name>
    <dbReference type="NCBI Taxonomy" id="240176"/>
    <lineage>
        <taxon>Eukaryota</taxon>
        <taxon>Fungi</taxon>
        <taxon>Dikarya</taxon>
        <taxon>Basidiomycota</taxon>
        <taxon>Agaricomycotina</taxon>
        <taxon>Agaricomycetes</taxon>
        <taxon>Agaricomycetidae</taxon>
        <taxon>Agaricales</taxon>
        <taxon>Agaricineae</taxon>
        <taxon>Psathyrellaceae</taxon>
        <taxon>Coprinopsis</taxon>
    </lineage>
</organism>
<dbReference type="VEuPathDB" id="FungiDB:CC1G_02226"/>
<dbReference type="GeneID" id="6011005"/>
<dbReference type="Pfam" id="PF11735">
    <property type="entry name" value="CAP59_mtransfer"/>
    <property type="match status" value="1"/>
</dbReference>
<dbReference type="STRING" id="240176.A8NKM2"/>
<evidence type="ECO:0000313" key="3">
    <source>
        <dbReference type="Proteomes" id="UP000001861"/>
    </source>
</evidence>
<dbReference type="HOGENOM" id="CLU_037784_0_0_1"/>
<dbReference type="EMBL" id="AACS02000010">
    <property type="protein sequence ID" value="EAU87467.2"/>
    <property type="molecule type" value="Genomic_DNA"/>
</dbReference>
<dbReference type="OrthoDB" id="262547at2759"/>
<dbReference type="PANTHER" id="PTHR34144">
    <property type="entry name" value="CHROMOSOME 8, WHOLE GENOME SHOTGUN SEQUENCE"/>
    <property type="match status" value="1"/>
</dbReference>
<dbReference type="Proteomes" id="UP000001861">
    <property type="component" value="Unassembled WGS sequence"/>
</dbReference>
<dbReference type="OMA" id="FRTHPEC"/>
<comment type="caution">
    <text evidence="2">The sequence shown here is derived from an EMBL/GenBank/DDBJ whole genome shotgun (WGS) entry which is preliminary data.</text>
</comment>
<protein>
    <submittedName>
        <fullName evidence="2">Capsular associated protein</fullName>
    </submittedName>
</protein>
<dbReference type="InterPro" id="IPR021047">
    <property type="entry name" value="Mannosyltransferase_CMT1"/>
</dbReference>
<dbReference type="RefSeq" id="XP_001834490.2">
    <property type="nucleotide sequence ID" value="XM_001834438.2"/>
</dbReference>
<gene>
    <name evidence="2" type="ORF">CC1G_02226</name>
</gene>
<evidence type="ECO:0000256" key="1">
    <source>
        <dbReference type="SAM" id="Phobius"/>
    </source>
</evidence>
<reference evidence="2 3" key="1">
    <citation type="journal article" date="2010" name="Proc. Natl. Acad. Sci. U.S.A.">
        <title>Insights into evolution of multicellular fungi from the assembled chromosomes of the mushroom Coprinopsis cinerea (Coprinus cinereus).</title>
        <authorList>
            <person name="Stajich J.E."/>
            <person name="Wilke S.K."/>
            <person name="Ahren D."/>
            <person name="Au C.H."/>
            <person name="Birren B.W."/>
            <person name="Borodovsky M."/>
            <person name="Burns C."/>
            <person name="Canback B."/>
            <person name="Casselton L.A."/>
            <person name="Cheng C.K."/>
            <person name="Deng J."/>
            <person name="Dietrich F.S."/>
            <person name="Fargo D.C."/>
            <person name="Farman M.L."/>
            <person name="Gathman A.C."/>
            <person name="Goldberg J."/>
            <person name="Guigo R."/>
            <person name="Hoegger P.J."/>
            <person name="Hooker J.B."/>
            <person name="Huggins A."/>
            <person name="James T.Y."/>
            <person name="Kamada T."/>
            <person name="Kilaru S."/>
            <person name="Kodira C."/>
            <person name="Kues U."/>
            <person name="Kupfer D."/>
            <person name="Kwan H.S."/>
            <person name="Lomsadze A."/>
            <person name="Li W."/>
            <person name="Lilly W.W."/>
            <person name="Ma L.J."/>
            <person name="Mackey A.J."/>
            <person name="Manning G."/>
            <person name="Martin F."/>
            <person name="Muraguchi H."/>
            <person name="Natvig D.O."/>
            <person name="Palmerini H."/>
            <person name="Ramesh M.A."/>
            <person name="Rehmeyer C.J."/>
            <person name="Roe B.A."/>
            <person name="Shenoy N."/>
            <person name="Stanke M."/>
            <person name="Ter-Hovhannisyan V."/>
            <person name="Tunlid A."/>
            <person name="Velagapudi R."/>
            <person name="Vision T.J."/>
            <person name="Zeng Q."/>
            <person name="Zolan M.E."/>
            <person name="Pukkila P.J."/>
        </authorList>
    </citation>
    <scope>NUCLEOTIDE SEQUENCE [LARGE SCALE GENOMIC DNA]</scope>
    <source>
        <strain evidence="3">Okayama-7 / 130 / ATCC MYA-4618 / FGSC 9003</strain>
    </source>
</reference>
<dbReference type="KEGG" id="cci:CC1G_02226"/>
<dbReference type="InParanoid" id="A8NKM2"/>
<dbReference type="AlphaFoldDB" id="A8NKM2"/>
<dbReference type="PANTHER" id="PTHR34144:SF7">
    <property type="entry name" value="EXPORT PROTEIN (CAP59), PUTATIVE (AFU_ORTHOLOGUE AFUA_7G05020)-RELATED"/>
    <property type="match status" value="1"/>
</dbReference>
<feature type="transmembrane region" description="Helical" evidence="1">
    <location>
        <begin position="84"/>
        <end position="102"/>
    </location>
</feature>
<keyword evidence="1" id="KW-0812">Transmembrane</keyword>
<keyword evidence="1" id="KW-0472">Membrane</keyword>
<dbReference type="eggNOG" id="ENOG502S0WF">
    <property type="taxonomic scope" value="Eukaryota"/>
</dbReference>
<proteinExistence type="predicted"/>
<name>A8NKM2_COPC7</name>
<feature type="transmembrane region" description="Helical" evidence="1">
    <location>
        <begin position="20"/>
        <end position="44"/>
    </location>
</feature>
<evidence type="ECO:0000313" key="2">
    <source>
        <dbReference type="EMBL" id="EAU87467.2"/>
    </source>
</evidence>
<keyword evidence="3" id="KW-1185">Reference proteome</keyword>
<feature type="transmembrane region" description="Helical" evidence="1">
    <location>
        <begin position="50"/>
        <end position="72"/>
    </location>
</feature>
<accession>A8NKM2</accession>
<keyword evidence="1" id="KW-1133">Transmembrane helix</keyword>
<sequence>MYDDTESSKRRRRPLATIVFYHYAALTACTTFCLSVSIFMAYHLGYFSTFLIYLPFVTVCIPALALFDAAHISTWSRWPSSRRNRLRLCAVWCLFLVFAPWYPSSSPLRNDHPPPPVLPSTNGTYFIAANLYNSAKILPTWTRQMKQLIHHLGKDNVYISIHESYSVDDTKTMLQEFEKYLEQEGIGSNLATEDGRRGHLGLDSHERIAFMAGIRNKALEPLRTLGNRYGRRFSKVIFFNDVYFDWRAIVRLINTKEGEYDLACGLDFDGVGMYDRWVLRDACGGPTKEVWPYFTEPRAVKKLRKGEPIEVATCWNGVAVFDASWFLLDGESDKDSPTTEHSPLPLKFRASNKCTASECYLIGMDMHFWKSPKMPKIYVNPQVKVAYDYLNYLFHTKFEELTLSAPWRVVWQDWIGYRMFGWVSDRIWLKRDRCDPALGDLIFVKPGYCTN</sequence>